<keyword evidence="4" id="KW-0833">Ubl conjugation pathway</keyword>
<dbReference type="Proteomes" id="UP000030689">
    <property type="component" value="Unassembled WGS sequence"/>
</dbReference>
<evidence type="ECO:0000256" key="1">
    <source>
        <dbReference type="ARBA" id="ARBA00016068"/>
    </source>
</evidence>
<dbReference type="eggNOG" id="KOG2165">
    <property type="taxonomic scope" value="Eukaryota"/>
</dbReference>
<dbReference type="Gene3D" id="1.20.1310.10">
    <property type="entry name" value="Cullin Repeats"/>
    <property type="match status" value="1"/>
</dbReference>
<accession>V4M449</accession>
<dbReference type="GO" id="GO:0005819">
    <property type="term" value="C:spindle"/>
    <property type="evidence" value="ECO:0007669"/>
    <property type="project" value="EnsemblPlants"/>
</dbReference>
<dbReference type="KEGG" id="eus:EUTSA_v10027638mg"/>
<dbReference type="GO" id="GO:0051301">
    <property type="term" value="P:cell division"/>
    <property type="evidence" value="ECO:0007669"/>
    <property type="project" value="UniProtKB-KW"/>
</dbReference>
<sequence length="860" mass="96850">MEFLGSSECNLGILETLSDDAIQEITESYDGFFTTVESLIAGAGDSSVEQELVSHVYTLCKHGLDSLVRDHFLRSLEQAFEKSGASSFWHHFDAYSEKKHNDYGDEIQEVLCKALEEISIEKQYHEKCLSIVVHAMQSFKEESSEDTQNADAERVQLFARFRSMLSSTLMTTLPQHFPEILHWYFKEKLEELSAIMDEDDIAKQESDCMDLDEKLRSKNGEMDVDEGYSRHEGLVKNIGKVVRDLRSIGFTSMAENAYASAIFLLLKAKVHDLAGDDYRTSVLGSIKEWIQTVPLQFLNALLSYLGDSVNYGTTSSGLTSPLACCPSPSLSKVVTPSEGIVRWKLRLEYFAYETLQDLRIAKLFEIIVDYPESSPAIEDLKQCLEYTGQHSKLVESFISSLKYRLLTAGASTIDILHQYVSTIKALRAIDPAGVFLEAVGEPIRDYLRGRKDTIKCIVTMLTDGSGGNANGSGNPGDSLLEELMRDEESQENVGFDDDFHTDDKQAWINASRWEPDPVEADPLKGSLSQRKVDILGMLVDIIGSKEQLVNEYRVMLAEKLLNKTDYDIDTEIRTVELLKIHFGEASMQRCEIMLNDLIDSKRVNTNIKKASQTGAELAENELSVDILTSTILSTNFWPPIQDEPLELPGPIDKLLSDYANRYHEIKTPRKLLWKKNLGSVKLELQFEDRAMQFTVSPTHAAIIMQFQEKKSWTSIDLAAAIGIPTDALNRRVNFWISKGVLRESRGTDSNGSVYTLVESITDSGKNESEELLAGDEENEGSIASVEDQLRKEMTIYEKFIMGMLTNFGSMALERIHNTLKMFCVADPSYDKSLQQLQSFLSGLVSEEKLEFRDGMYLLKK</sequence>
<dbReference type="SUPFAM" id="SSF46785">
    <property type="entry name" value="Winged helix' DNA-binding domain"/>
    <property type="match status" value="1"/>
</dbReference>
<dbReference type="Pfam" id="PF26557">
    <property type="entry name" value="Cullin_AB"/>
    <property type="match status" value="1"/>
</dbReference>
<dbReference type="InterPro" id="IPR036388">
    <property type="entry name" value="WH-like_DNA-bd_sf"/>
</dbReference>
<dbReference type="InterPro" id="IPR057975">
    <property type="entry name" value="TPR_ANAPC2"/>
</dbReference>
<proteinExistence type="inferred from homology"/>
<keyword evidence="9" id="KW-1185">Reference proteome</keyword>
<dbReference type="STRING" id="72664.V4M449"/>
<dbReference type="SUPFAM" id="SSF75632">
    <property type="entry name" value="Cullin homology domain"/>
    <property type="match status" value="1"/>
</dbReference>
<evidence type="ECO:0000256" key="5">
    <source>
        <dbReference type="ARBA" id="ARBA00023306"/>
    </source>
</evidence>
<dbReference type="InterPro" id="IPR036317">
    <property type="entry name" value="Cullin_homology_sf"/>
</dbReference>
<dbReference type="EMBL" id="KI517416">
    <property type="protein sequence ID" value="ESQ47003.1"/>
    <property type="molecule type" value="Genomic_DNA"/>
</dbReference>
<name>V4M449_EUTSA</name>
<dbReference type="GO" id="GO:0009561">
    <property type="term" value="P:megagametogenesis"/>
    <property type="evidence" value="ECO:0007669"/>
    <property type="project" value="EnsemblPlants"/>
</dbReference>
<keyword evidence="2" id="KW-0132">Cell division</keyword>
<dbReference type="GO" id="GO:0006511">
    <property type="term" value="P:ubiquitin-dependent protein catabolic process"/>
    <property type="evidence" value="ECO:0007669"/>
    <property type="project" value="InterPro"/>
</dbReference>
<evidence type="ECO:0000313" key="9">
    <source>
        <dbReference type="Proteomes" id="UP000030689"/>
    </source>
</evidence>
<dbReference type="InterPro" id="IPR014786">
    <property type="entry name" value="ANAPC2_C"/>
</dbReference>
<dbReference type="InterPro" id="IPR044554">
    <property type="entry name" value="ANAPC2"/>
</dbReference>
<evidence type="ECO:0000256" key="6">
    <source>
        <dbReference type="PROSITE-ProRule" id="PRU00330"/>
    </source>
</evidence>
<dbReference type="PANTHER" id="PTHR45957">
    <property type="entry name" value="ANAPHASE-PROMOTING COMPLEX SUBUNIT 2"/>
    <property type="match status" value="1"/>
</dbReference>
<reference evidence="8 9" key="1">
    <citation type="journal article" date="2013" name="Front. Plant Sci.">
        <title>The Reference Genome of the Halophytic Plant Eutrema salsugineum.</title>
        <authorList>
            <person name="Yang R."/>
            <person name="Jarvis D.E."/>
            <person name="Chen H."/>
            <person name="Beilstein M.A."/>
            <person name="Grimwood J."/>
            <person name="Jenkins J."/>
            <person name="Shu S."/>
            <person name="Prochnik S."/>
            <person name="Xin M."/>
            <person name="Ma C."/>
            <person name="Schmutz J."/>
            <person name="Wing R.A."/>
            <person name="Mitchell-Olds T."/>
            <person name="Schumaker K.S."/>
            <person name="Wang X."/>
        </authorList>
    </citation>
    <scope>NUCLEOTIDE SEQUENCE [LARGE SCALE GENOMIC DNA]</scope>
</reference>
<dbReference type="OMA" id="RFWRHFE"/>
<dbReference type="FunFam" id="1.10.10.10:FF:000331">
    <property type="entry name" value="Anaphase-promoting complex subunit 2"/>
    <property type="match status" value="1"/>
</dbReference>
<evidence type="ECO:0000256" key="3">
    <source>
        <dbReference type="ARBA" id="ARBA00022776"/>
    </source>
</evidence>
<dbReference type="Gramene" id="ESQ47003">
    <property type="protein sequence ID" value="ESQ47003"/>
    <property type="gene ID" value="EUTSA_v10027638mg"/>
</dbReference>
<dbReference type="GO" id="GO:0070979">
    <property type="term" value="P:protein K11-linked ubiquitination"/>
    <property type="evidence" value="ECO:0007669"/>
    <property type="project" value="TreeGrafter"/>
</dbReference>
<dbReference type="GO" id="GO:0005680">
    <property type="term" value="C:anaphase-promoting complex"/>
    <property type="evidence" value="ECO:0007669"/>
    <property type="project" value="TreeGrafter"/>
</dbReference>
<dbReference type="AlphaFoldDB" id="V4M449"/>
<dbReference type="SMART" id="SM01013">
    <property type="entry name" value="APC2"/>
    <property type="match status" value="1"/>
</dbReference>
<comment type="similarity">
    <text evidence="6">Belongs to the cullin family.</text>
</comment>
<dbReference type="InterPro" id="IPR059120">
    <property type="entry name" value="Cullin-like_AB"/>
</dbReference>
<feature type="domain" description="Cullin family profile" evidence="7">
    <location>
        <begin position="537"/>
        <end position="736"/>
    </location>
</feature>
<dbReference type="InterPro" id="IPR036390">
    <property type="entry name" value="WH_DNA-bd_sf"/>
</dbReference>
<dbReference type="GO" id="GO:0007091">
    <property type="term" value="P:metaphase/anaphase transition of mitotic cell cycle"/>
    <property type="evidence" value="ECO:0007669"/>
    <property type="project" value="TreeGrafter"/>
</dbReference>
<keyword evidence="3" id="KW-0498">Mitosis</keyword>
<evidence type="ECO:0000256" key="2">
    <source>
        <dbReference type="ARBA" id="ARBA00022618"/>
    </source>
</evidence>
<keyword evidence="5" id="KW-0131">Cell cycle</keyword>
<evidence type="ECO:0000313" key="8">
    <source>
        <dbReference type="EMBL" id="ESQ47003.1"/>
    </source>
</evidence>
<dbReference type="Pfam" id="PF08672">
    <property type="entry name" value="ANAPC2"/>
    <property type="match status" value="1"/>
</dbReference>
<dbReference type="PROSITE" id="PS50069">
    <property type="entry name" value="CULLIN_2"/>
    <property type="match status" value="1"/>
</dbReference>
<evidence type="ECO:0000256" key="4">
    <source>
        <dbReference type="ARBA" id="ARBA00022786"/>
    </source>
</evidence>
<dbReference type="Pfam" id="PF25773">
    <property type="entry name" value="TPR_ANAPC2"/>
    <property type="match status" value="1"/>
</dbReference>
<evidence type="ECO:0000259" key="7">
    <source>
        <dbReference type="PROSITE" id="PS50069"/>
    </source>
</evidence>
<dbReference type="InterPro" id="IPR016024">
    <property type="entry name" value="ARM-type_fold"/>
</dbReference>
<dbReference type="PANTHER" id="PTHR45957:SF1">
    <property type="entry name" value="ANAPHASE-PROMOTING COMPLEX SUBUNIT 2"/>
    <property type="match status" value="1"/>
</dbReference>
<dbReference type="Gene3D" id="3.30.230.130">
    <property type="entry name" value="Cullin, Chain C, Domain 2"/>
    <property type="match status" value="1"/>
</dbReference>
<dbReference type="SMART" id="SM00182">
    <property type="entry name" value="CULLIN"/>
    <property type="match status" value="1"/>
</dbReference>
<dbReference type="Gene3D" id="1.10.10.10">
    <property type="entry name" value="Winged helix-like DNA-binding domain superfamily/Winged helix DNA-binding domain"/>
    <property type="match status" value="1"/>
</dbReference>
<dbReference type="FunFam" id="1.20.1310.10:FF:000032">
    <property type="entry name" value="Anaphase-promoting complex subunit 2"/>
    <property type="match status" value="1"/>
</dbReference>
<gene>
    <name evidence="8" type="ORF">EUTSA_v10027638mg</name>
</gene>
<dbReference type="InterPro" id="IPR016158">
    <property type="entry name" value="Cullin_homology"/>
</dbReference>
<dbReference type="SUPFAM" id="SSF48371">
    <property type="entry name" value="ARM repeat"/>
    <property type="match status" value="1"/>
</dbReference>
<dbReference type="OrthoDB" id="5581181at2759"/>
<organism evidence="8 9">
    <name type="scientific">Eutrema salsugineum</name>
    <name type="common">Saltwater cress</name>
    <name type="synonym">Sisymbrium salsugineum</name>
    <dbReference type="NCBI Taxonomy" id="72664"/>
    <lineage>
        <taxon>Eukaryota</taxon>
        <taxon>Viridiplantae</taxon>
        <taxon>Streptophyta</taxon>
        <taxon>Embryophyta</taxon>
        <taxon>Tracheophyta</taxon>
        <taxon>Spermatophyta</taxon>
        <taxon>Magnoliopsida</taxon>
        <taxon>eudicotyledons</taxon>
        <taxon>Gunneridae</taxon>
        <taxon>Pentapetalae</taxon>
        <taxon>rosids</taxon>
        <taxon>malvids</taxon>
        <taxon>Brassicales</taxon>
        <taxon>Brassicaceae</taxon>
        <taxon>Eutremeae</taxon>
        <taxon>Eutrema</taxon>
    </lineage>
</organism>
<dbReference type="GO" id="GO:0031625">
    <property type="term" value="F:ubiquitin protein ligase binding"/>
    <property type="evidence" value="ECO:0007669"/>
    <property type="project" value="InterPro"/>
</dbReference>
<protein>
    <recommendedName>
        <fullName evidence="1">Anaphase-promoting complex subunit 2</fullName>
    </recommendedName>
</protein>